<evidence type="ECO:0000256" key="1">
    <source>
        <dbReference type="ARBA" id="ARBA00022801"/>
    </source>
</evidence>
<dbReference type="PROSITE" id="PS51462">
    <property type="entry name" value="NUDIX"/>
    <property type="match status" value="1"/>
</dbReference>
<comment type="caution">
    <text evidence="3">The sequence shown here is derived from an EMBL/GenBank/DDBJ whole genome shotgun (WGS) entry which is preliminary data.</text>
</comment>
<evidence type="ECO:0000313" key="3">
    <source>
        <dbReference type="EMBL" id="OGY84275.1"/>
    </source>
</evidence>
<dbReference type="GO" id="GO:0006754">
    <property type="term" value="P:ATP biosynthetic process"/>
    <property type="evidence" value="ECO:0007669"/>
    <property type="project" value="TreeGrafter"/>
</dbReference>
<dbReference type="STRING" id="1798543.A2898_03020"/>
<dbReference type="GO" id="GO:0004081">
    <property type="term" value="F:bis(5'-nucleosyl)-tetraphosphatase (asymmetrical) activity"/>
    <property type="evidence" value="ECO:0007669"/>
    <property type="project" value="TreeGrafter"/>
</dbReference>
<dbReference type="Pfam" id="PF00293">
    <property type="entry name" value="NUDIX"/>
    <property type="match status" value="1"/>
</dbReference>
<dbReference type="InterPro" id="IPR015797">
    <property type="entry name" value="NUDIX_hydrolase-like_dom_sf"/>
</dbReference>
<gene>
    <name evidence="3" type="ORF">A2898_03020</name>
</gene>
<keyword evidence="1" id="KW-0378">Hydrolase</keyword>
<dbReference type="AlphaFoldDB" id="A0A1G2B5L8"/>
<name>A0A1G2B5L8_9BACT</name>
<sequence length="142" mass="16903">MTSKVSKSIGAIVVNDQHDVLLLFRTFQRFWEFPKEKPHPGESEDATLRRGLKEEIGVEKFEFIQPFREEVYFDFQLGDEMINRQITYFAVHTNDSIKISEEHSQVGWFTFEKAKERLQFDNYRRLVDKLQTVLPKSPFKRA</sequence>
<dbReference type="Gene3D" id="3.90.79.10">
    <property type="entry name" value="Nucleoside Triphosphate Pyrophosphohydrolase"/>
    <property type="match status" value="1"/>
</dbReference>
<dbReference type="Proteomes" id="UP000179164">
    <property type="component" value="Unassembled WGS sequence"/>
</dbReference>
<protein>
    <recommendedName>
        <fullName evidence="2">Nudix hydrolase domain-containing protein</fullName>
    </recommendedName>
</protein>
<dbReference type="PANTHER" id="PTHR21340">
    <property type="entry name" value="DIADENOSINE 5,5-P1,P4-TETRAPHOSPHATE PYROPHOSPHOHYDROLASE MUTT"/>
    <property type="match status" value="1"/>
</dbReference>
<feature type="domain" description="Nudix hydrolase" evidence="2">
    <location>
        <begin position="4"/>
        <end position="131"/>
    </location>
</feature>
<proteinExistence type="predicted"/>
<dbReference type="PANTHER" id="PTHR21340:SF0">
    <property type="entry name" value="BIS(5'-NUCLEOSYL)-TETRAPHOSPHATASE [ASYMMETRICAL]"/>
    <property type="match status" value="1"/>
</dbReference>
<dbReference type="SUPFAM" id="SSF55811">
    <property type="entry name" value="Nudix"/>
    <property type="match status" value="1"/>
</dbReference>
<evidence type="ECO:0000313" key="4">
    <source>
        <dbReference type="Proteomes" id="UP000179164"/>
    </source>
</evidence>
<dbReference type="InterPro" id="IPR051325">
    <property type="entry name" value="Nudix_hydrolase_domain"/>
</dbReference>
<evidence type="ECO:0000259" key="2">
    <source>
        <dbReference type="PROSITE" id="PS51462"/>
    </source>
</evidence>
<organism evidence="3 4">
    <name type="scientific">Candidatus Kerfeldbacteria bacterium RIFCSPLOWO2_01_FULL_48_11</name>
    <dbReference type="NCBI Taxonomy" id="1798543"/>
    <lineage>
        <taxon>Bacteria</taxon>
        <taxon>Candidatus Kerfeldiibacteriota</taxon>
    </lineage>
</organism>
<dbReference type="InterPro" id="IPR000086">
    <property type="entry name" value="NUDIX_hydrolase_dom"/>
</dbReference>
<reference evidence="3 4" key="1">
    <citation type="journal article" date="2016" name="Nat. Commun.">
        <title>Thousands of microbial genomes shed light on interconnected biogeochemical processes in an aquifer system.</title>
        <authorList>
            <person name="Anantharaman K."/>
            <person name="Brown C.T."/>
            <person name="Hug L.A."/>
            <person name="Sharon I."/>
            <person name="Castelle C.J."/>
            <person name="Probst A.J."/>
            <person name="Thomas B.C."/>
            <person name="Singh A."/>
            <person name="Wilkins M.J."/>
            <person name="Karaoz U."/>
            <person name="Brodie E.L."/>
            <person name="Williams K.H."/>
            <person name="Hubbard S.S."/>
            <person name="Banfield J.F."/>
        </authorList>
    </citation>
    <scope>NUCLEOTIDE SEQUENCE [LARGE SCALE GENOMIC DNA]</scope>
</reference>
<accession>A0A1G2B5L8</accession>
<dbReference type="GO" id="GO:0006167">
    <property type="term" value="P:AMP biosynthetic process"/>
    <property type="evidence" value="ECO:0007669"/>
    <property type="project" value="TreeGrafter"/>
</dbReference>
<dbReference type="EMBL" id="MHKE01000009">
    <property type="protein sequence ID" value="OGY84275.1"/>
    <property type="molecule type" value="Genomic_DNA"/>
</dbReference>